<protein>
    <submittedName>
        <fullName evidence="2">FMN1 protein</fullName>
    </submittedName>
</protein>
<evidence type="ECO:0000313" key="3">
    <source>
        <dbReference type="Proteomes" id="UP000536381"/>
    </source>
</evidence>
<feature type="region of interest" description="Disordered" evidence="1">
    <location>
        <begin position="144"/>
        <end position="174"/>
    </location>
</feature>
<accession>A0A7L2IUF8</accession>
<feature type="non-terminal residue" evidence="2">
    <location>
        <position position="621"/>
    </location>
</feature>
<reference evidence="2 3" key="1">
    <citation type="submission" date="2019-09" db="EMBL/GenBank/DDBJ databases">
        <title>Bird 10,000 Genomes (B10K) Project - Family phase.</title>
        <authorList>
            <person name="Zhang G."/>
        </authorList>
    </citation>
    <scope>NUCLEOTIDE SEQUENCE [LARGE SCALE GENOMIC DNA]</scope>
    <source>
        <strain evidence="2">B10K-DU-001-42</strain>
        <tissue evidence="2">Muscle</tissue>
    </source>
</reference>
<name>A0A7L2IUF8_9PICI</name>
<feature type="region of interest" description="Disordered" evidence="1">
    <location>
        <begin position="102"/>
        <end position="129"/>
    </location>
</feature>
<gene>
    <name evidence="2" type="primary">Fmn1</name>
    <name evidence="2" type="ORF">SEMFRA_R11528</name>
</gene>
<dbReference type="Proteomes" id="UP000536381">
    <property type="component" value="Unassembled WGS sequence"/>
</dbReference>
<sequence>MEGTHTVLQLHTPIMELCYISFYLPEGKVRGFTYKGCITLDRTRKRFCSCYQVQEQLEMELREQPYESFGDIIFQQTTTKDILMELYRLTADKERLWRLHHSPGLNTGQEEGKRQDAARVPKPKGEDYSSFTSQQKIFLDSTNKDSLNHKKPRKYRRKESFEEFRHRKGGKKVHEQHLSVMSVPDMYLQNKKMIPTRFPTRSFPSSFSTTRWVTVKGKDDFPVDSSIRPERWTGEGYFLDSKKAVKLDADILSSSSKDSKDLAAAELVDDGECTPEVTKVQQNTSVSTQDSLSSKLETLTESAAVKSLTSSMHTELACKGKPGVTTVAEVQDSGACMKVAKPPAESLPDFHRDEETISVLTRVPDEFLSRTAAYSREEAAGDFKSIALQEKEQDSSGLQQKAERVPITDESSNLVGAVNKALLKVIQSDSLDEAAEWKRLHQISRVDRSLPGSVPEKRTTVSRGGSKHLVLNLPVNESPDLSQASNHLKLEEKRLPSPSLAAVSNVFSCSSPLPSTHRQMSPVPSPLASRLPSPQLHHRILPLPAQLTGDEPTFGDYGGGRHGAINFSFTDLEPQFYLKLSDPAELGFASRQPGLLQNAGRIEKRALHDKLLAQAQHSFYP</sequence>
<dbReference type="OrthoDB" id="427644at2759"/>
<comment type="caution">
    <text evidence="2">The sequence shown here is derived from an EMBL/GenBank/DDBJ whole genome shotgun (WGS) entry which is preliminary data.</text>
</comment>
<dbReference type="AlphaFoldDB" id="A0A7L2IUF8"/>
<proteinExistence type="predicted"/>
<evidence type="ECO:0000256" key="1">
    <source>
        <dbReference type="SAM" id="MobiDB-lite"/>
    </source>
</evidence>
<keyword evidence="3" id="KW-1185">Reference proteome</keyword>
<organism evidence="2 3">
    <name type="scientific">Semnornis frantzii</name>
    <dbReference type="NCBI Taxonomy" id="91796"/>
    <lineage>
        <taxon>Eukaryota</taxon>
        <taxon>Metazoa</taxon>
        <taxon>Chordata</taxon>
        <taxon>Craniata</taxon>
        <taxon>Vertebrata</taxon>
        <taxon>Euteleostomi</taxon>
        <taxon>Archelosauria</taxon>
        <taxon>Archosauria</taxon>
        <taxon>Dinosauria</taxon>
        <taxon>Saurischia</taxon>
        <taxon>Theropoda</taxon>
        <taxon>Coelurosauria</taxon>
        <taxon>Aves</taxon>
        <taxon>Neognathae</taxon>
        <taxon>Neoaves</taxon>
        <taxon>Telluraves</taxon>
        <taxon>Coraciimorphae</taxon>
        <taxon>Piciformes</taxon>
        <taxon>Ramphastidae</taxon>
        <taxon>Semnornis</taxon>
    </lineage>
</organism>
<evidence type="ECO:0000313" key="2">
    <source>
        <dbReference type="EMBL" id="NXR15208.1"/>
    </source>
</evidence>
<feature type="compositionally biased region" description="Basic and acidic residues" evidence="1">
    <location>
        <begin position="110"/>
        <end position="127"/>
    </location>
</feature>
<feature type="non-terminal residue" evidence="2">
    <location>
        <position position="1"/>
    </location>
</feature>
<dbReference type="EMBL" id="VWYK01118628">
    <property type="protein sequence ID" value="NXR15208.1"/>
    <property type="molecule type" value="Genomic_DNA"/>
</dbReference>